<protein>
    <submittedName>
        <fullName evidence="3">BetR domain-containing protein</fullName>
    </submittedName>
</protein>
<dbReference type="Proteomes" id="UP000184513">
    <property type="component" value="Unassembled WGS sequence"/>
</dbReference>
<evidence type="ECO:0000313" key="4">
    <source>
        <dbReference type="Proteomes" id="UP000184513"/>
    </source>
</evidence>
<dbReference type="GO" id="GO:0003677">
    <property type="term" value="F:DNA binding"/>
    <property type="evidence" value="ECO:0007669"/>
    <property type="project" value="InterPro"/>
</dbReference>
<feature type="compositionally biased region" description="Low complexity" evidence="1">
    <location>
        <begin position="331"/>
        <end position="342"/>
    </location>
</feature>
<sequence>MENNHFQHQFFQHLKSLLPPYKSLVNEISDLLNISVDSTYRRIRGQKMINMEEIKIISQHFKISLDQLMNLNSQAILFHGNLNDQSDNRFKAWLADILRQLELVNQHKHRHIYFLLKDIPPFYHFYFKELAYFKFFFWMKSILYYDNFKFQSFDLKIHQFEEYDELIRKILRLYNKIPTTEIWNLESVNTTLRQIDLYHEMGYISNPSDCQLLYQQLLEMVDHIEKQAEIGKKFNPAIGIEHDSAPYELLVNEFVLGDNTFMAELDDIKITYLNHSVLYFIGSMDPKLNDAMFESLNNLIKKSTMISTVGEKERIRFFKKIKQKIHTGMQRSSRNNSTRASAGPEEKNLPV</sequence>
<evidence type="ECO:0000259" key="2">
    <source>
        <dbReference type="Pfam" id="PF08667"/>
    </source>
</evidence>
<dbReference type="AlphaFoldDB" id="A0A1M7NVP7"/>
<dbReference type="Gene3D" id="1.10.260.40">
    <property type="entry name" value="lambda repressor-like DNA-binding domains"/>
    <property type="match status" value="1"/>
</dbReference>
<dbReference type="RefSeq" id="WP_073094765.1">
    <property type="nucleotide sequence ID" value="NZ_FRCY01000006.1"/>
</dbReference>
<dbReference type="Pfam" id="PF08667">
    <property type="entry name" value="BetR"/>
    <property type="match status" value="1"/>
</dbReference>
<dbReference type="InterPro" id="IPR013975">
    <property type="entry name" value="Tscrpt_reg_BetR_N"/>
</dbReference>
<feature type="region of interest" description="Disordered" evidence="1">
    <location>
        <begin position="325"/>
        <end position="351"/>
    </location>
</feature>
<feature type="domain" description="Transcription regulator BetR N-terminal" evidence="2">
    <location>
        <begin position="26"/>
        <end position="74"/>
    </location>
</feature>
<accession>A0A1M7NVP7</accession>
<keyword evidence="4" id="KW-1185">Reference proteome</keyword>
<gene>
    <name evidence="3" type="ORF">SAMN04488057_106116</name>
</gene>
<evidence type="ECO:0000313" key="3">
    <source>
        <dbReference type="EMBL" id="SHN08225.1"/>
    </source>
</evidence>
<dbReference type="EMBL" id="FRCY01000006">
    <property type="protein sequence ID" value="SHN08225.1"/>
    <property type="molecule type" value="Genomic_DNA"/>
</dbReference>
<dbReference type="OrthoDB" id="1098026at2"/>
<name>A0A1M7NVP7_9BACT</name>
<proteinExistence type="predicted"/>
<dbReference type="InterPro" id="IPR010982">
    <property type="entry name" value="Lambda_DNA-bd_dom_sf"/>
</dbReference>
<organism evidence="3 4">
    <name type="scientific">Cyclobacterium lianum</name>
    <dbReference type="NCBI Taxonomy" id="388280"/>
    <lineage>
        <taxon>Bacteria</taxon>
        <taxon>Pseudomonadati</taxon>
        <taxon>Bacteroidota</taxon>
        <taxon>Cytophagia</taxon>
        <taxon>Cytophagales</taxon>
        <taxon>Cyclobacteriaceae</taxon>
        <taxon>Cyclobacterium</taxon>
    </lineage>
</organism>
<evidence type="ECO:0000256" key="1">
    <source>
        <dbReference type="SAM" id="MobiDB-lite"/>
    </source>
</evidence>
<dbReference type="STRING" id="388280.SAMN04488057_106116"/>
<reference evidence="3 4" key="1">
    <citation type="submission" date="2016-11" db="EMBL/GenBank/DDBJ databases">
        <authorList>
            <person name="Jaros S."/>
            <person name="Januszkiewicz K."/>
            <person name="Wedrychowicz H."/>
        </authorList>
    </citation>
    <scope>NUCLEOTIDE SEQUENCE [LARGE SCALE GENOMIC DNA]</scope>
    <source>
        <strain evidence="3 4">CGMCC 1.6102</strain>
    </source>
</reference>